<dbReference type="Proteomes" id="UP000214646">
    <property type="component" value="Unassembled WGS sequence"/>
</dbReference>
<keyword evidence="2" id="KW-1185">Reference proteome</keyword>
<dbReference type="AlphaFoldDB" id="A0A225D8N9"/>
<name>A0A225D8N9_9BACT</name>
<evidence type="ECO:0000313" key="2">
    <source>
        <dbReference type="Proteomes" id="UP000214646"/>
    </source>
</evidence>
<organism evidence="1 2">
    <name type="scientific">Fimbriiglobus ruber</name>
    <dbReference type="NCBI Taxonomy" id="1908690"/>
    <lineage>
        <taxon>Bacteria</taxon>
        <taxon>Pseudomonadati</taxon>
        <taxon>Planctomycetota</taxon>
        <taxon>Planctomycetia</taxon>
        <taxon>Gemmatales</taxon>
        <taxon>Gemmataceae</taxon>
        <taxon>Fimbriiglobus</taxon>
    </lineage>
</organism>
<dbReference type="EMBL" id="NIDE01000014">
    <property type="protein sequence ID" value="OWK37970.1"/>
    <property type="molecule type" value="Genomic_DNA"/>
</dbReference>
<proteinExistence type="predicted"/>
<gene>
    <name evidence="1" type="ORF">FRUB_07090</name>
</gene>
<accession>A0A225D8N9</accession>
<protein>
    <submittedName>
        <fullName evidence="1">Uncharacterized protein</fullName>
    </submittedName>
</protein>
<evidence type="ECO:0000313" key="1">
    <source>
        <dbReference type="EMBL" id="OWK37970.1"/>
    </source>
</evidence>
<sequence length="53" mass="6281">MWRKMLSRKTEMFVQIAAFESRGLFDRATLKDYATPKRVFRKLHGIPPSLIKI</sequence>
<comment type="caution">
    <text evidence="1">The sequence shown here is derived from an EMBL/GenBank/DDBJ whole genome shotgun (WGS) entry which is preliminary data.</text>
</comment>
<reference evidence="2" key="1">
    <citation type="submission" date="2017-06" db="EMBL/GenBank/DDBJ databases">
        <title>Genome analysis of Fimbriiglobus ruber SP5, the first member of the order Planctomycetales with confirmed chitinolytic capability.</title>
        <authorList>
            <person name="Ravin N.V."/>
            <person name="Rakitin A.L."/>
            <person name="Ivanova A.A."/>
            <person name="Beletsky A.V."/>
            <person name="Kulichevskaya I.S."/>
            <person name="Mardanov A.V."/>
            <person name="Dedysh S.N."/>
        </authorList>
    </citation>
    <scope>NUCLEOTIDE SEQUENCE [LARGE SCALE GENOMIC DNA]</scope>
    <source>
        <strain evidence="2">SP5</strain>
    </source>
</reference>